<dbReference type="InterPro" id="IPR046342">
    <property type="entry name" value="CBS_dom_sf"/>
</dbReference>
<dbReference type="PATRIC" id="fig|1114960.4.peg.467"/>
<keyword evidence="9" id="KW-0479">Metal-binding</keyword>
<comment type="similarity">
    <text evidence="2 9">Belongs to the SLC41A transporter family.</text>
</comment>
<dbReference type="Pfam" id="PF03448">
    <property type="entry name" value="MgtE_N"/>
    <property type="match status" value="1"/>
</dbReference>
<keyword evidence="3 9" id="KW-0813">Transport</keyword>
<dbReference type="SUPFAM" id="SSF161093">
    <property type="entry name" value="MgtE membrane domain-like"/>
    <property type="match status" value="1"/>
</dbReference>
<dbReference type="SMART" id="SM00116">
    <property type="entry name" value="CBS"/>
    <property type="match status" value="2"/>
</dbReference>
<dbReference type="SMART" id="SM00924">
    <property type="entry name" value="MgtE_N"/>
    <property type="match status" value="1"/>
</dbReference>
<name>H0JLL7_9NOCA</name>
<evidence type="ECO:0000256" key="7">
    <source>
        <dbReference type="ARBA" id="ARBA00023136"/>
    </source>
</evidence>
<keyword evidence="4 9" id="KW-0812">Transmembrane</keyword>
<evidence type="ECO:0000256" key="9">
    <source>
        <dbReference type="RuleBase" id="RU362011"/>
    </source>
</evidence>
<comment type="caution">
    <text evidence="11">The sequence shown here is derived from an EMBL/GenBank/DDBJ whole genome shotgun (WGS) entry which is preliminary data.</text>
</comment>
<evidence type="ECO:0000256" key="3">
    <source>
        <dbReference type="ARBA" id="ARBA00022448"/>
    </source>
</evidence>
<dbReference type="Gene3D" id="3.10.580.10">
    <property type="entry name" value="CBS-domain"/>
    <property type="match status" value="1"/>
</dbReference>
<dbReference type="InterPro" id="IPR000644">
    <property type="entry name" value="CBS_dom"/>
</dbReference>
<keyword evidence="7 9" id="KW-0472">Membrane</keyword>
<feature type="transmembrane region" description="Helical" evidence="9">
    <location>
        <begin position="323"/>
        <end position="341"/>
    </location>
</feature>
<evidence type="ECO:0000256" key="6">
    <source>
        <dbReference type="ARBA" id="ARBA00022989"/>
    </source>
</evidence>
<dbReference type="Proteomes" id="UP000005064">
    <property type="component" value="Unassembled WGS sequence"/>
</dbReference>
<dbReference type="Pfam" id="PF00571">
    <property type="entry name" value="CBS"/>
    <property type="match status" value="2"/>
</dbReference>
<comment type="function">
    <text evidence="9">Acts as a magnesium transporter.</text>
</comment>
<dbReference type="AlphaFoldDB" id="H0JLL7"/>
<dbReference type="GO" id="GO:0015095">
    <property type="term" value="F:magnesium ion transmembrane transporter activity"/>
    <property type="evidence" value="ECO:0007669"/>
    <property type="project" value="UniProtKB-UniRule"/>
</dbReference>
<evidence type="ECO:0000313" key="11">
    <source>
        <dbReference type="EMBL" id="EHK85946.1"/>
    </source>
</evidence>
<dbReference type="Gene3D" id="1.10.357.20">
    <property type="entry name" value="SLC41 divalent cation transporters, integral membrane domain"/>
    <property type="match status" value="1"/>
</dbReference>
<evidence type="ECO:0000256" key="4">
    <source>
        <dbReference type="ARBA" id="ARBA00022692"/>
    </source>
</evidence>
<keyword evidence="9" id="KW-1003">Cell membrane</keyword>
<comment type="subunit">
    <text evidence="9">Homodimer.</text>
</comment>
<feature type="transmembrane region" description="Helical" evidence="9">
    <location>
        <begin position="399"/>
        <end position="423"/>
    </location>
</feature>
<evidence type="ECO:0000256" key="2">
    <source>
        <dbReference type="ARBA" id="ARBA00009749"/>
    </source>
</evidence>
<dbReference type="SUPFAM" id="SSF54631">
    <property type="entry name" value="CBS-domain pair"/>
    <property type="match status" value="1"/>
</dbReference>
<dbReference type="InterPro" id="IPR006669">
    <property type="entry name" value="MgtE_transporter"/>
</dbReference>
<gene>
    <name evidence="11" type="ORF">AK37_02408</name>
</gene>
<feature type="transmembrane region" description="Helical" evidence="9">
    <location>
        <begin position="435"/>
        <end position="458"/>
    </location>
</feature>
<keyword evidence="5 9" id="KW-0460">Magnesium</keyword>
<dbReference type="PANTHER" id="PTHR43773">
    <property type="entry name" value="MAGNESIUM TRANSPORTER MGTE"/>
    <property type="match status" value="1"/>
</dbReference>
<sequence>MKIMRKEVTIMDEADVRAATTRLIEKAVEADDLQAAHDAVAELSVEQVVDVLERLGRTDRAVLYRLLPKDRAIDVFEQLDPSMQSELLRGLRDDQVAAIFADLEPDDRVELLDELPATVASTLMRGLPPADREVTATILGYPQRSIGRRMSPAFVSLRQDMTVEQAMDAVRRRLDDAETVYTLPVVDDGRVLVGVVGLRELMTAAPGTVLADIMNEPYWARVTDDAEESARRCAELKLLALIVVDSETRLVGILTVDDALRILEAADSEDQARIGGTEPLRRPYLATPVGQLVRSRVVWLLFLALGATLTVQVLEVFESTLDQVVTLALFVPLIIGTGGNTGNQAATTVTRALALDDVTPRDIGGVIARELRVGLSLGVLLGSVAFVLTSLVYDSSVGAVIGLTLVSICTLAATVGGAMPLVAKSIRADPAVFSNPFITTFVDATGLVIYFLVAKAVLGI</sequence>
<keyword evidence="6 9" id="KW-1133">Transmembrane helix</keyword>
<evidence type="ECO:0000256" key="5">
    <source>
        <dbReference type="ARBA" id="ARBA00022842"/>
    </source>
</evidence>
<dbReference type="InterPro" id="IPR006668">
    <property type="entry name" value="Mg_transptr_MgtE_intracell_dom"/>
</dbReference>
<evidence type="ECO:0000256" key="8">
    <source>
        <dbReference type="PROSITE-ProRule" id="PRU00703"/>
    </source>
</evidence>
<dbReference type="GO" id="GO:0005886">
    <property type="term" value="C:plasma membrane"/>
    <property type="evidence" value="ECO:0007669"/>
    <property type="project" value="UniProtKB-SubCell"/>
</dbReference>
<dbReference type="Gene3D" id="1.25.60.10">
    <property type="entry name" value="MgtE N-terminal domain-like"/>
    <property type="match status" value="1"/>
</dbReference>
<proteinExistence type="inferred from homology"/>
<dbReference type="InterPro" id="IPR038076">
    <property type="entry name" value="MgtE_N_sf"/>
</dbReference>
<comment type="subcellular location">
    <subcellularLocation>
        <location evidence="9">Cell membrane</location>
        <topology evidence="9">Multi-pass membrane protein</topology>
    </subcellularLocation>
    <subcellularLocation>
        <location evidence="1">Membrane</location>
        <topology evidence="1">Multi-pass membrane protein</topology>
    </subcellularLocation>
</comment>
<dbReference type="PROSITE" id="PS51371">
    <property type="entry name" value="CBS"/>
    <property type="match status" value="1"/>
</dbReference>
<accession>H0JLL7</accession>
<feature type="transmembrane region" description="Helical" evidence="9">
    <location>
        <begin position="373"/>
        <end position="393"/>
    </location>
</feature>
<organism evidence="11 12">
    <name type="scientific">Rhodococcus pyridinivorans AK37</name>
    <dbReference type="NCBI Taxonomy" id="1114960"/>
    <lineage>
        <taxon>Bacteria</taxon>
        <taxon>Bacillati</taxon>
        <taxon>Actinomycetota</taxon>
        <taxon>Actinomycetes</taxon>
        <taxon>Mycobacteriales</taxon>
        <taxon>Nocardiaceae</taxon>
        <taxon>Rhodococcus</taxon>
    </lineage>
</organism>
<dbReference type="CDD" id="cd04606">
    <property type="entry name" value="CBS_pair_Mg_transporter"/>
    <property type="match status" value="1"/>
</dbReference>
<evidence type="ECO:0000256" key="1">
    <source>
        <dbReference type="ARBA" id="ARBA00004141"/>
    </source>
</evidence>
<dbReference type="InterPro" id="IPR006667">
    <property type="entry name" value="SLC41_membr_dom"/>
</dbReference>
<dbReference type="GO" id="GO:0046872">
    <property type="term" value="F:metal ion binding"/>
    <property type="evidence" value="ECO:0007669"/>
    <property type="project" value="UniProtKB-KW"/>
</dbReference>
<dbReference type="NCBIfam" id="TIGR00400">
    <property type="entry name" value="mgtE"/>
    <property type="match status" value="1"/>
</dbReference>
<feature type="domain" description="CBS" evidence="10">
    <location>
        <begin position="150"/>
        <end position="213"/>
    </location>
</feature>
<evidence type="ECO:0000259" key="10">
    <source>
        <dbReference type="PROSITE" id="PS51371"/>
    </source>
</evidence>
<dbReference type="SUPFAM" id="SSF158791">
    <property type="entry name" value="MgtE N-terminal domain-like"/>
    <property type="match status" value="1"/>
</dbReference>
<dbReference type="EMBL" id="AHBW01000027">
    <property type="protein sequence ID" value="EHK85946.1"/>
    <property type="molecule type" value="Genomic_DNA"/>
</dbReference>
<dbReference type="PANTHER" id="PTHR43773:SF1">
    <property type="entry name" value="MAGNESIUM TRANSPORTER MGTE"/>
    <property type="match status" value="1"/>
</dbReference>
<evidence type="ECO:0000313" key="12">
    <source>
        <dbReference type="Proteomes" id="UP000005064"/>
    </source>
</evidence>
<dbReference type="InterPro" id="IPR036739">
    <property type="entry name" value="SLC41_membr_dom_sf"/>
</dbReference>
<feature type="transmembrane region" description="Helical" evidence="9">
    <location>
        <begin position="297"/>
        <end position="317"/>
    </location>
</feature>
<protein>
    <recommendedName>
        <fullName evidence="9">Magnesium transporter MgtE</fullName>
    </recommendedName>
</protein>
<dbReference type="Pfam" id="PF01769">
    <property type="entry name" value="MgtE"/>
    <property type="match status" value="1"/>
</dbReference>
<reference evidence="11 12" key="1">
    <citation type="submission" date="2011-12" db="EMBL/GenBank/DDBJ databases">
        <authorList>
            <person name="Kriszt B."/>
            <person name="Tancsics A."/>
            <person name="Cserhati M."/>
            <person name="Toth A."/>
            <person name="Nagy I."/>
            <person name="Horvath B."/>
            <person name="Tamura T."/>
            <person name="Kukolya J."/>
            <person name="Szoboszlay S."/>
        </authorList>
    </citation>
    <scope>NUCLEOTIDE SEQUENCE [LARGE SCALE GENOMIC DNA]</scope>
    <source>
        <strain evidence="11 12">AK37</strain>
    </source>
</reference>
<keyword evidence="8" id="KW-0129">CBS domain</keyword>